<dbReference type="Proteomes" id="UP000316801">
    <property type="component" value="Unassembled WGS sequence"/>
</dbReference>
<evidence type="ECO:0000313" key="2">
    <source>
        <dbReference type="EMBL" id="TRL40736.1"/>
    </source>
</evidence>
<dbReference type="PANTHER" id="PTHR40254">
    <property type="entry name" value="BLR0577 PROTEIN"/>
    <property type="match status" value="1"/>
</dbReference>
<dbReference type="PANTHER" id="PTHR40254:SF1">
    <property type="entry name" value="BLR0577 PROTEIN"/>
    <property type="match status" value="1"/>
</dbReference>
<evidence type="ECO:0000259" key="1">
    <source>
        <dbReference type="Pfam" id="PF13454"/>
    </source>
</evidence>
<dbReference type="AlphaFoldDB" id="A0A549TEN1"/>
<accession>A0A549TEN1</accession>
<organism evidence="2 3">
    <name type="scientific">Rhizobium straminoryzae</name>
    <dbReference type="NCBI Taxonomy" id="1387186"/>
    <lineage>
        <taxon>Bacteria</taxon>
        <taxon>Pseudomonadati</taxon>
        <taxon>Pseudomonadota</taxon>
        <taxon>Alphaproteobacteria</taxon>
        <taxon>Hyphomicrobiales</taxon>
        <taxon>Rhizobiaceae</taxon>
        <taxon>Rhizobium/Agrobacterium group</taxon>
        <taxon>Rhizobium</taxon>
    </lineage>
</organism>
<dbReference type="Gene3D" id="3.50.50.60">
    <property type="entry name" value="FAD/NAD(P)-binding domain"/>
    <property type="match status" value="1"/>
</dbReference>
<proteinExistence type="predicted"/>
<name>A0A549TEN1_9HYPH</name>
<dbReference type="GO" id="GO:0016787">
    <property type="term" value="F:hydrolase activity"/>
    <property type="evidence" value="ECO:0007669"/>
    <property type="project" value="UniProtKB-KW"/>
</dbReference>
<dbReference type="EMBL" id="VJMG01000011">
    <property type="protein sequence ID" value="TRL40736.1"/>
    <property type="molecule type" value="Genomic_DNA"/>
</dbReference>
<keyword evidence="2" id="KW-0378">Hydrolase</keyword>
<dbReference type="InterPro" id="IPR036188">
    <property type="entry name" value="FAD/NAD-bd_sf"/>
</dbReference>
<sequence>MLKLTLPSRAAALPARSRRIAIVGGGFTGASLARVLSRRAPDDRDEIIVFEPRERLGTGLAYDTTDPDLRLHVAAHRMRAIPGDPGAFLAWLKRTGRLDADPQARDGDVIYARRADFGAFMEAELAPHLENGRVRHIRRRIQAITRENGHWLLTDATGEEHAADVVVIATSHPPAAPVPAVQSSGTAFPLTPQPGLLAVDHISPEDSVIIAGSGLTALDLVSLLAARGHRGHITLVSRRGLLPRRQPDGNFTPHGEALFGDPHSALELLRRVRAAVDRVTGQGLPWQSVMDALRHEAPRLWAALPVGERRRVRRHLSRWYDVHRHRMTPAMADLISTLQAEHRLTTMAGHILAVEADARGVVMTLRSQSSPRIVRADHLMVATGPDCAHVIAHQPYLQHLQAAGFVVPDAFGFGLACDSDSRALARDGHPVTDLYIAGPLARGTFGELMAVPEIAAQTEQVARHILRPASRTSRTLFIRSLPSPVPVAVASP</sequence>
<dbReference type="InterPro" id="IPR038732">
    <property type="entry name" value="HpyO/CreE_NAD-binding"/>
</dbReference>
<dbReference type="Pfam" id="PF13454">
    <property type="entry name" value="NAD_binding_9"/>
    <property type="match status" value="1"/>
</dbReference>
<evidence type="ECO:0000313" key="3">
    <source>
        <dbReference type="Proteomes" id="UP000316801"/>
    </source>
</evidence>
<dbReference type="InterPro" id="IPR052189">
    <property type="entry name" value="L-asp_N-monooxygenase_NS-form"/>
</dbReference>
<keyword evidence="3" id="KW-1185">Reference proteome</keyword>
<protein>
    <submittedName>
        <fullName evidence="2">Hydroxyacylglutathione hydrolase</fullName>
    </submittedName>
</protein>
<comment type="caution">
    <text evidence="2">The sequence shown here is derived from an EMBL/GenBank/DDBJ whole genome shotgun (WGS) entry which is preliminary data.</text>
</comment>
<reference evidence="2 3" key="1">
    <citation type="submission" date="2019-07" db="EMBL/GenBank/DDBJ databases">
        <title>Ln-dependent methylotrophs.</title>
        <authorList>
            <person name="Tani A."/>
        </authorList>
    </citation>
    <scope>NUCLEOTIDE SEQUENCE [LARGE SCALE GENOMIC DNA]</scope>
    <source>
        <strain evidence="2 3">SM12</strain>
    </source>
</reference>
<gene>
    <name evidence="2" type="ORF">FNA46_05350</name>
</gene>
<dbReference type="SUPFAM" id="SSF51905">
    <property type="entry name" value="FAD/NAD(P)-binding domain"/>
    <property type="match status" value="2"/>
</dbReference>
<feature type="domain" description="FAD-dependent urate hydroxylase HpyO/Asp monooxygenase CreE-like FAD/NAD(P)-binding" evidence="1">
    <location>
        <begin position="21"/>
        <end position="172"/>
    </location>
</feature>
<dbReference type="RefSeq" id="WP_143124081.1">
    <property type="nucleotide sequence ID" value="NZ_VJMG01000011.1"/>
</dbReference>